<dbReference type="Proteomes" id="UP001196565">
    <property type="component" value="Unassembled WGS sequence"/>
</dbReference>
<dbReference type="PANTHER" id="PTHR37813:SF1">
    <property type="entry name" value="FELS-2 PROPHAGE PROTEIN"/>
    <property type="match status" value="1"/>
</dbReference>
<keyword evidence="2" id="KW-0472">Membrane</keyword>
<proteinExistence type="predicted"/>
<dbReference type="Pfam" id="PF10145">
    <property type="entry name" value="PhageMin_Tail"/>
    <property type="match status" value="1"/>
</dbReference>
<keyword evidence="2" id="KW-0812">Transmembrane</keyword>
<evidence type="ECO:0000256" key="2">
    <source>
        <dbReference type="SAM" id="Phobius"/>
    </source>
</evidence>
<keyword evidence="1" id="KW-1188">Viral release from host cell</keyword>
<gene>
    <name evidence="4" type="ORF">KPL78_29560</name>
</gene>
<reference evidence="4 5" key="1">
    <citation type="submission" date="2021-07" db="EMBL/GenBank/DDBJ databases">
        <authorList>
            <person name="So Y."/>
        </authorList>
    </citation>
    <scope>NUCLEOTIDE SEQUENCE [LARGE SCALE GENOMIC DNA]</scope>
    <source>
        <strain evidence="4 5">HJA6</strain>
    </source>
</reference>
<feature type="transmembrane region" description="Helical" evidence="2">
    <location>
        <begin position="389"/>
        <end position="409"/>
    </location>
</feature>
<dbReference type="PANTHER" id="PTHR37813">
    <property type="entry name" value="FELS-2 PROPHAGE PROTEIN"/>
    <property type="match status" value="1"/>
</dbReference>
<organism evidence="4 5">
    <name type="scientific">Roseomonas alba</name>
    <dbReference type="NCBI Taxonomy" id="2846776"/>
    <lineage>
        <taxon>Bacteria</taxon>
        <taxon>Pseudomonadati</taxon>
        <taxon>Pseudomonadota</taxon>
        <taxon>Alphaproteobacteria</taxon>
        <taxon>Acetobacterales</taxon>
        <taxon>Roseomonadaceae</taxon>
        <taxon>Roseomonas</taxon>
    </lineage>
</organism>
<accession>A0ABS7AIZ2</accession>
<protein>
    <submittedName>
        <fullName evidence="4">Phage tail tape measure protein</fullName>
    </submittedName>
</protein>
<evidence type="ECO:0000259" key="3">
    <source>
        <dbReference type="Pfam" id="PF10145"/>
    </source>
</evidence>
<feature type="transmembrane region" description="Helical" evidence="2">
    <location>
        <begin position="416"/>
        <end position="438"/>
    </location>
</feature>
<dbReference type="EMBL" id="JAHYBZ010000020">
    <property type="protein sequence ID" value="MBW6402030.1"/>
    <property type="molecule type" value="Genomic_DNA"/>
</dbReference>
<name>A0ABS7AIZ2_9PROT</name>
<evidence type="ECO:0000313" key="4">
    <source>
        <dbReference type="EMBL" id="MBW6402030.1"/>
    </source>
</evidence>
<sequence>MAAGRDMRARLLLTLRDGISAGLGQLQRQLNGIAGMARRIGAVGAALAAISFAGPVQAAAQYQDTLLQAQITAGGVGAAAHAAAAEAGRAWETLALETGQRSTELARGAANLVAAGLNREDMQRFMPVIARTATATGASIEDLSRTVIALRQNLGITSADAMADTLGAMAQAGKSGMFELRDMAREFPQLTAAAQSLGMTGRDAATSLAAMLQVARQGAGSSAEAANNLANFLQKITSPETVRNFRELGVNIQGVLQDAARQGINPIEAVLQKLRERTGGDMFRIGQVFGDRQVLDFIRPMLRGTQEYLDILRGAREANASLINQDFATRMAGAHIRLQETMERTDQLLRRVGVAASEGLGPLNDILAELQRGIAWMDANYPGVIDKTILWVAGFTLLAGALGVLMPVLGVLATGIGILFSPIGLLAAVLVGAAYIIWSNWEEFEPFFRRLWDALKVIFEAAARFVRALVDGDWTAAYQALTALWGGLQDAFSAIWDIVRGVFRHFVEWVDGWSGGAMSAAIAVITAPWRAIGDFFTILWDGARTAFDGFSAWLSAWVTGPIASVITAITTAWSALTGFFDGLWTGITERFDRFAGYIRETFASVAQIVERITNAYSRGREAQQQREAQAPVLGQVRGSANGARRFDADGTIIEGGQPAPVSGGQAPPIRTELSGRLQVDLAPGLVLRNAESTAPGVAITGSQGPVLGRP</sequence>
<evidence type="ECO:0000256" key="1">
    <source>
        <dbReference type="ARBA" id="ARBA00022612"/>
    </source>
</evidence>
<comment type="caution">
    <text evidence="4">The sequence shown here is derived from an EMBL/GenBank/DDBJ whole genome shotgun (WGS) entry which is preliminary data.</text>
</comment>
<dbReference type="RefSeq" id="WP_219766896.1">
    <property type="nucleotide sequence ID" value="NZ_JAHYBZ010000020.1"/>
</dbReference>
<evidence type="ECO:0000313" key="5">
    <source>
        <dbReference type="Proteomes" id="UP001196565"/>
    </source>
</evidence>
<keyword evidence="2" id="KW-1133">Transmembrane helix</keyword>
<dbReference type="NCBIfam" id="TIGR01760">
    <property type="entry name" value="tape_meas_TP901"/>
    <property type="match status" value="1"/>
</dbReference>
<feature type="domain" description="Phage tail tape measure protein" evidence="3">
    <location>
        <begin position="94"/>
        <end position="280"/>
    </location>
</feature>
<dbReference type="InterPro" id="IPR010090">
    <property type="entry name" value="Phage_tape_meas"/>
</dbReference>
<keyword evidence="5" id="KW-1185">Reference proteome</keyword>